<dbReference type="SMART" id="SM00516">
    <property type="entry name" value="SEC14"/>
    <property type="match status" value="1"/>
</dbReference>
<dbReference type="SUPFAM" id="SSF46938">
    <property type="entry name" value="CRAL/TRIO N-terminal domain"/>
    <property type="match status" value="1"/>
</dbReference>
<feature type="domain" description="CRAL-TRIO" evidence="2">
    <location>
        <begin position="133"/>
        <end position="292"/>
    </location>
</feature>
<proteinExistence type="predicted"/>
<dbReference type="GO" id="GO:0008526">
    <property type="term" value="F:phosphatidylinositol transfer activity"/>
    <property type="evidence" value="ECO:0007669"/>
    <property type="project" value="TreeGrafter"/>
</dbReference>
<dbReference type="OrthoDB" id="200168at2759"/>
<feature type="compositionally biased region" description="Low complexity" evidence="1">
    <location>
        <begin position="7"/>
        <end position="21"/>
    </location>
</feature>
<dbReference type="InterPro" id="IPR036273">
    <property type="entry name" value="CRAL/TRIO_N_dom_sf"/>
</dbReference>
<evidence type="ECO:0000259" key="2">
    <source>
        <dbReference type="PROSITE" id="PS50191"/>
    </source>
</evidence>
<dbReference type="AlphaFoldDB" id="A0A9N8HN73"/>
<dbReference type="Proteomes" id="UP001153069">
    <property type="component" value="Unassembled WGS sequence"/>
</dbReference>
<accession>A0A9N8HN73</accession>
<feature type="compositionally biased region" description="Basic and acidic residues" evidence="1">
    <location>
        <begin position="283"/>
        <end position="292"/>
    </location>
</feature>
<feature type="region of interest" description="Disordered" evidence="1">
    <location>
        <begin position="1"/>
        <end position="21"/>
    </location>
</feature>
<dbReference type="Gene3D" id="3.40.525.10">
    <property type="entry name" value="CRAL-TRIO lipid binding domain"/>
    <property type="match status" value="1"/>
</dbReference>
<dbReference type="PANTHER" id="PTHR45824">
    <property type="entry name" value="GH16843P"/>
    <property type="match status" value="1"/>
</dbReference>
<dbReference type="PROSITE" id="PS50191">
    <property type="entry name" value="CRAL_TRIO"/>
    <property type="match status" value="1"/>
</dbReference>
<gene>
    <name evidence="3" type="ORF">SEMRO_799_G204150.1</name>
</gene>
<dbReference type="InterPro" id="IPR052578">
    <property type="entry name" value="PI_Transfer_CRAL-TRIO"/>
</dbReference>
<protein>
    <submittedName>
        <fullName evidence="3">SEC14-like protein 5</fullName>
    </submittedName>
</protein>
<dbReference type="InterPro" id="IPR036865">
    <property type="entry name" value="CRAL-TRIO_dom_sf"/>
</dbReference>
<dbReference type="InterPro" id="IPR001251">
    <property type="entry name" value="CRAL-TRIO_dom"/>
</dbReference>
<dbReference type="PANTHER" id="PTHR45824:SF29">
    <property type="entry name" value="GH16843P"/>
    <property type="match status" value="1"/>
</dbReference>
<comment type="caution">
    <text evidence="3">The sequence shown here is derived from an EMBL/GenBank/DDBJ whole genome shotgun (WGS) entry which is preliminary data.</text>
</comment>
<dbReference type="CDD" id="cd00170">
    <property type="entry name" value="SEC14"/>
    <property type="match status" value="1"/>
</dbReference>
<sequence>MNFNNKTTTASSYTTSTSSVHSDLDEYPEVEKCDIALNGNGLDAPLSKDQLFLIQELHERVTPYREALSPLDAEFCDLETCRRYLVARQWSLEKAQEQLVSTLQWRATTNPRKTELWQSPKCLNNPLALNMRVVGYDADGRPIGYTRFSEAHDRWDADANIEHVLLLLEASCNFLRQRRKNGLNQTADSRHCVWVADFDGFGFRDSDPKSAILVAQLLQHYPEMLHCVVLIDAPMIFNGLWKLVSPLLDERVRSKVMFVKGKHAADLLEERLGTEAATWLADETKDSHEKRAQAKQGNPKKYWIAPPVGSGEHNPRGAPSYVDSLYYIKTPGDAFEEAKRQPNAVQENANARQLVNGTNDNLPRTNPCRVKTLYAGVF</sequence>
<feature type="region of interest" description="Disordered" evidence="1">
    <location>
        <begin position="283"/>
        <end position="315"/>
    </location>
</feature>
<dbReference type="Pfam" id="PF00650">
    <property type="entry name" value="CRAL_TRIO"/>
    <property type="match status" value="1"/>
</dbReference>
<name>A0A9N8HN73_9STRA</name>
<evidence type="ECO:0000313" key="3">
    <source>
        <dbReference type="EMBL" id="CAB9516673.1"/>
    </source>
</evidence>
<reference evidence="3" key="1">
    <citation type="submission" date="2020-06" db="EMBL/GenBank/DDBJ databases">
        <authorList>
            <consortium name="Plant Systems Biology data submission"/>
        </authorList>
    </citation>
    <scope>NUCLEOTIDE SEQUENCE</scope>
    <source>
        <strain evidence="3">D6</strain>
    </source>
</reference>
<evidence type="ECO:0000256" key="1">
    <source>
        <dbReference type="SAM" id="MobiDB-lite"/>
    </source>
</evidence>
<dbReference type="SUPFAM" id="SSF52087">
    <property type="entry name" value="CRAL/TRIO domain"/>
    <property type="match status" value="1"/>
</dbReference>
<evidence type="ECO:0000313" key="4">
    <source>
        <dbReference type="Proteomes" id="UP001153069"/>
    </source>
</evidence>
<keyword evidence="4" id="KW-1185">Reference proteome</keyword>
<organism evidence="3 4">
    <name type="scientific">Seminavis robusta</name>
    <dbReference type="NCBI Taxonomy" id="568900"/>
    <lineage>
        <taxon>Eukaryota</taxon>
        <taxon>Sar</taxon>
        <taxon>Stramenopiles</taxon>
        <taxon>Ochrophyta</taxon>
        <taxon>Bacillariophyta</taxon>
        <taxon>Bacillariophyceae</taxon>
        <taxon>Bacillariophycidae</taxon>
        <taxon>Naviculales</taxon>
        <taxon>Naviculaceae</taxon>
        <taxon>Seminavis</taxon>
    </lineage>
</organism>
<dbReference type="EMBL" id="CAICTM010000798">
    <property type="protein sequence ID" value="CAB9516673.1"/>
    <property type="molecule type" value="Genomic_DNA"/>
</dbReference>